<dbReference type="PROSITE" id="PS50003">
    <property type="entry name" value="PH_DOMAIN"/>
    <property type="match status" value="1"/>
</dbReference>
<keyword evidence="3" id="KW-1003">Cell membrane</keyword>
<evidence type="ECO:0000256" key="1">
    <source>
        <dbReference type="ARBA" id="ARBA00004413"/>
    </source>
</evidence>
<dbReference type="InterPro" id="IPR011993">
    <property type="entry name" value="PH-like_dom_sf"/>
</dbReference>
<name>A0A915AG11_PARUN</name>
<keyword evidence="4 6" id="KW-0472">Membrane</keyword>
<feature type="domain" description="PH" evidence="7">
    <location>
        <begin position="915"/>
        <end position="1023"/>
    </location>
</feature>
<keyword evidence="6" id="KW-1133">Transmembrane helix</keyword>
<dbReference type="GO" id="GO:0010314">
    <property type="term" value="F:phosphatidylinositol-5-phosphate binding"/>
    <property type="evidence" value="ECO:0007669"/>
    <property type="project" value="TreeGrafter"/>
</dbReference>
<dbReference type="AlphaFoldDB" id="A0A915AG11"/>
<evidence type="ECO:0000313" key="8">
    <source>
        <dbReference type="Proteomes" id="UP000887569"/>
    </source>
</evidence>
<organism evidence="8 9">
    <name type="scientific">Parascaris univalens</name>
    <name type="common">Nematode worm</name>
    <dbReference type="NCBI Taxonomy" id="6257"/>
    <lineage>
        <taxon>Eukaryota</taxon>
        <taxon>Metazoa</taxon>
        <taxon>Ecdysozoa</taxon>
        <taxon>Nematoda</taxon>
        <taxon>Chromadorea</taxon>
        <taxon>Rhabditida</taxon>
        <taxon>Spirurina</taxon>
        <taxon>Ascaridomorpha</taxon>
        <taxon>Ascaridoidea</taxon>
        <taxon>Ascarididae</taxon>
        <taxon>Parascaris</taxon>
    </lineage>
</organism>
<dbReference type="Pfam" id="PF00169">
    <property type="entry name" value="PH"/>
    <property type="match status" value="1"/>
</dbReference>
<evidence type="ECO:0000256" key="2">
    <source>
        <dbReference type="ARBA" id="ARBA00010187"/>
    </source>
</evidence>
<dbReference type="PANTHER" id="PTHR21630">
    <property type="entry name" value="VEPH-A/MELTED"/>
    <property type="match status" value="1"/>
</dbReference>
<protein>
    <submittedName>
        <fullName evidence="9">PH domain-containing protein</fullName>
    </submittedName>
</protein>
<dbReference type="GO" id="GO:0009966">
    <property type="term" value="P:regulation of signal transduction"/>
    <property type="evidence" value="ECO:0007669"/>
    <property type="project" value="TreeGrafter"/>
</dbReference>
<dbReference type="InterPro" id="IPR001849">
    <property type="entry name" value="PH_domain"/>
</dbReference>
<dbReference type="InterPro" id="IPR016024">
    <property type="entry name" value="ARM-type_fold"/>
</dbReference>
<dbReference type="SUPFAM" id="SSF50729">
    <property type="entry name" value="PH domain-like"/>
    <property type="match status" value="1"/>
</dbReference>
<dbReference type="PANTHER" id="PTHR21630:SF10">
    <property type="entry name" value="VENTRICULAR ZONE-EXPRESSED PH DOMAIN-CONTAINING PROTEIN HOMOLOG 1"/>
    <property type="match status" value="1"/>
</dbReference>
<proteinExistence type="inferred from homology"/>
<reference evidence="9" key="1">
    <citation type="submission" date="2022-11" db="UniProtKB">
        <authorList>
            <consortium name="WormBaseParasite"/>
        </authorList>
    </citation>
    <scope>IDENTIFICATION</scope>
</reference>
<keyword evidence="8" id="KW-1185">Reference proteome</keyword>
<evidence type="ECO:0000256" key="6">
    <source>
        <dbReference type="SAM" id="Phobius"/>
    </source>
</evidence>
<evidence type="ECO:0000256" key="3">
    <source>
        <dbReference type="ARBA" id="ARBA00022475"/>
    </source>
</evidence>
<sequence length="1034" mass="115223">MNIREETLYFVCLNFLTHFSSTFICLCTFPWHITRHHVGYCRSRRYVCLPLSLVLLTRELWRMYPTTCYDPFIQFQFSRLISRAVVDSLTLQSDSAHRSTQNGDMHALLVRVLDHRQLSHAGQLFTISDYDVITDLHRTLAKIKAIFNDPGYARNTNDQSVVEIVLARITAAIRETSSIEMYAPALVDTLESCLGHNMTMLGPNGIRDTAHCKIASDLLSSLFLHYSKKSVMTVSVPTAIRALSTGSEELTRNTTSYLSLAAIHNGRLLAQYSIQIIINILNGNFPLVRVVPQIYPENREPFHAHLPQLLKLLQNMDTDQSERLSILQFASMVANAKPDLIIGYLDELDPFLHFSSTRAAVLHIFLSLVSLNRTRALVPRLGALRSAASGTECDNSLSMMAKVVGNVGRTDAVTAHTAVNDLVVMSKRLSESLPIILKEIEGVAECYPSAVQPHLPFIQSLPEARPTTTAVCARIRGLCSDDVRIRNGLLSPSSNEEITVVSVLNGNTQSQESLASKVSSRIDPPIISSGIRTTVNISDSGAEYSAHELDKNTENLANAYMSSRMRSSCSLTNQKSRSFASLNPYCDNVTVVDTASRDSPLSVVSSQAGRRIDTSSFMPVCPPPTYHPPKGHTLPQATAPVLPTAVQIGRDGRVRPLAMQARRNAPLWLPSSSAVVSYETTFPANSGPVTTKLASGSGSTMHVKEDEGAPPQEAQSTDTVGADSQWTGTVDRGDVVRQFVDHRRSKIRNYVASLTKSYPIPVQCTVEGAKGSRHRMRVHFRCQLRDTHCVYNSDNLFAFKTRVAPIWLHLMFLQLEASSLESSGEVVAQSSESFQTLAHCWSCLPAALTRNRPFVTLVTSAFPALKEQQQLYRELQDAHYFDSFSFSTLTQKWSCFSCSHPERVRSILRSDSPHLPVLEGQLKEKRGRWKFLKRWHTKYFTLSSAALTCRDRSIDPSTDKIICPSIDLRKIRSVKSLSKGRKSRKSLPRAFEIFTDDDISYVLKAKDQSKAEEWFQCLQIAVAQAHKERQSIAL</sequence>
<evidence type="ECO:0000256" key="5">
    <source>
        <dbReference type="SAM" id="MobiDB-lite"/>
    </source>
</evidence>
<comment type="similarity">
    <text evidence="2">Belongs to the MELT/VEPH family.</text>
</comment>
<evidence type="ECO:0000256" key="4">
    <source>
        <dbReference type="ARBA" id="ARBA00023136"/>
    </source>
</evidence>
<feature type="compositionally biased region" description="Polar residues" evidence="5">
    <location>
        <begin position="689"/>
        <end position="700"/>
    </location>
</feature>
<dbReference type="Gene3D" id="2.30.29.30">
    <property type="entry name" value="Pleckstrin-homology domain (PH domain)/Phosphotyrosine-binding domain (PTB)"/>
    <property type="match status" value="1"/>
</dbReference>
<dbReference type="InterPro" id="IPR039888">
    <property type="entry name" value="Melted-like"/>
</dbReference>
<feature type="compositionally biased region" description="Polar residues" evidence="5">
    <location>
        <begin position="713"/>
        <end position="727"/>
    </location>
</feature>
<dbReference type="SMART" id="SM00233">
    <property type="entry name" value="PH"/>
    <property type="match status" value="1"/>
</dbReference>
<feature type="region of interest" description="Disordered" evidence="5">
    <location>
        <begin position="689"/>
        <end position="727"/>
    </location>
</feature>
<accession>A0A915AG11</accession>
<comment type="subcellular location">
    <subcellularLocation>
        <location evidence="1">Cell membrane</location>
        <topology evidence="1">Peripheral membrane protein</topology>
        <orientation evidence="1">Cytoplasmic side</orientation>
    </subcellularLocation>
</comment>
<dbReference type="WBParaSite" id="PgR007_g049_t02">
    <property type="protein sequence ID" value="PgR007_g049_t02"/>
    <property type="gene ID" value="PgR007_g049"/>
</dbReference>
<dbReference type="Proteomes" id="UP000887569">
    <property type="component" value="Unplaced"/>
</dbReference>
<evidence type="ECO:0000313" key="9">
    <source>
        <dbReference type="WBParaSite" id="PgR007_g049_t02"/>
    </source>
</evidence>
<dbReference type="GO" id="GO:0005886">
    <property type="term" value="C:plasma membrane"/>
    <property type="evidence" value="ECO:0007669"/>
    <property type="project" value="UniProtKB-SubCell"/>
</dbReference>
<keyword evidence="6" id="KW-0812">Transmembrane</keyword>
<dbReference type="SUPFAM" id="SSF48371">
    <property type="entry name" value="ARM repeat"/>
    <property type="match status" value="1"/>
</dbReference>
<evidence type="ECO:0000259" key="7">
    <source>
        <dbReference type="PROSITE" id="PS50003"/>
    </source>
</evidence>
<feature type="transmembrane region" description="Helical" evidence="6">
    <location>
        <begin position="7"/>
        <end position="33"/>
    </location>
</feature>